<evidence type="ECO:0000313" key="3">
    <source>
        <dbReference type="Proteomes" id="UP000198211"/>
    </source>
</evidence>
<comment type="caution">
    <text evidence="2">The sequence shown here is derived from an EMBL/GenBank/DDBJ whole genome shotgun (WGS) entry which is preliminary data.</text>
</comment>
<proteinExistence type="predicted"/>
<name>A0A225UUY1_9STRA</name>
<dbReference type="OrthoDB" id="139382at2759"/>
<gene>
    <name evidence="2" type="ORF">PHMEG_00032889</name>
</gene>
<protein>
    <submittedName>
        <fullName evidence="2">Uncharacterized protein</fullName>
    </submittedName>
</protein>
<dbReference type="Proteomes" id="UP000198211">
    <property type="component" value="Unassembled WGS sequence"/>
</dbReference>
<evidence type="ECO:0000313" key="2">
    <source>
        <dbReference type="EMBL" id="OWY96762.1"/>
    </source>
</evidence>
<keyword evidence="3" id="KW-1185">Reference proteome</keyword>
<dbReference type="EMBL" id="NBNE01011250">
    <property type="protein sequence ID" value="OWY96762.1"/>
    <property type="molecule type" value="Genomic_DNA"/>
</dbReference>
<accession>A0A225UUY1</accession>
<organism evidence="2 3">
    <name type="scientific">Phytophthora megakarya</name>
    <dbReference type="NCBI Taxonomy" id="4795"/>
    <lineage>
        <taxon>Eukaryota</taxon>
        <taxon>Sar</taxon>
        <taxon>Stramenopiles</taxon>
        <taxon>Oomycota</taxon>
        <taxon>Peronosporomycetes</taxon>
        <taxon>Peronosporales</taxon>
        <taxon>Peronosporaceae</taxon>
        <taxon>Phytophthora</taxon>
    </lineage>
</organism>
<reference evidence="3" key="1">
    <citation type="submission" date="2017-03" db="EMBL/GenBank/DDBJ databases">
        <title>Phytopthora megakarya and P. palmivora, two closely related causual agents of cacao black pod achieved similar genome size and gene model numbers by different mechanisms.</title>
        <authorList>
            <person name="Ali S."/>
            <person name="Shao J."/>
            <person name="Larry D.J."/>
            <person name="Kronmiller B."/>
            <person name="Shen D."/>
            <person name="Strem M.D."/>
            <person name="Melnick R.L."/>
            <person name="Guiltinan M.J."/>
            <person name="Tyler B.M."/>
            <person name="Meinhardt L.W."/>
            <person name="Bailey B.A."/>
        </authorList>
    </citation>
    <scope>NUCLEOTIDE SEQUENCE [LARGE SCALE GENOMIC DNA]</scope>
    <source>
        <strain evidence="3">zdho120</strain>
    </source>
</reference>
<evidence type="ECO:0000256" key="1">
    <source>
        <dbReference type="SAM" id="MobiDB-lite"/>
    </source>
</evidence>
<sequence>MGDAGFDTFYCGTLRIQDLQHGVMANSGRGKYIKDLRVDVEALRLQLVTAREQGALDPTNGLKRLRVEAGQVLERNGSCGLVSAEFQDPRSKIQRAVICSQPLACWAPPRRKECDLSATATPAAGATRSRTRFTCPPTATGGALRSSTSGTSGDSVTAVWWAWSGRARATASKGQVAKSASGKSDSPCSSDVLTRTKRTKKTSAWSMEMFRFRIIDRSDALPNRYQSKHRRAASW</sequence>
<dbReference type="AlphaFoldDB" id="A0A225UUY1"/>
<feature type="compositionally biased region" description="Polar residues" evidence="1">
    <location>
        <begin position="181"/>
        <end position="193"/>
    </location>
</feature>
<feature type="region of interest" description="Disordered" evidence="1">
    <location>
        <begin position="173"/>
        <end position="195"/>
    </location>
</feature>